<dbReference type="GO" id="GO:0051301">
    <property type="term" value="P:cell division"/>
    <property type="evidence" value="ECO:0007669"/>
    <property type="project" value="InterPro"/>
</dbReference>
<dbReference type="Pfam" id="PF13432">
    <property type="entry name" value="TPR_16"/>
    <property type="match status" value="1"/>
</dbReference>
<feature type="region of interest" description="Disordered" evidence="3">
    <location>
        <begin position="148"/>
        <end position="186"/>
    </location>
</feature>
<evidence type="ECO:0000256" key="2">
    <source>
        <dbReference type="SAM" id="Coils"/>
    </source>
</evidence>
<dbReference type="EMBL" id="JAATJA010000001">
    <property type="protein sequence ID" value="NJB66862.1"/>
    <property type="molecule type" value="Genomic_DNA"/>
</dbReference>
<dbReference type="Proteomes" id="UP000580856">
    <property type="component" value="Unassembled WGS sequence"/>
</dbReference>
<comment type="caution">
    <text evidence="4">The sequence shown here is derived from an EMBL/GenBank/DDBJ whole genome shotgun (WGS) entry which is preliminary data.</text>
</comment>
<keyword evidence="2" id="KW-0175">Coiled coil</keyword>
<keyword evidence="5" id="KW-1185">Reference proteome</keyword>
<dbReference type="InterPro" id="IPR014162">
    <property type="entry name" value="CpoB_C"/>
</dbReference>
<proteinExistence type="inferred from homology"/>
<keyword evidence="1" id="KW-0802">TPR repeat</keyword>
<dbReference type="Gene3D" id="1.25.40.10">
    <property type="entry name" value="Tetratricopeptide repeat domain"/>
    <property type="match status" value="1"/>
</dbReference>
<accession>A0A846QK57</accession>
<dbReference type="InterPro" id="IPR011990">
    <property type="entry name" value="TPR-like_helical_dom_sf"/>
</dbReference>
<dbReference type="InterPro" id="IPR019734">
    <property type="entry name" value="TPR_rpt"/>
</dbReference>
<organism evidence="4 5">
    <name type="scientific">Desulfobaculum xiamenense</name>
    <dbReference type="NCBI Taxonomy" id="995050"/>
    <lineage>
        <taxon>Bacteria</taxon>
        <taxon>Pseudomonadati</taxon>
        <taxon>Thermodesulfobacteriota</taxon>
        <taxon>Desulfovibrionia</taxon>
        <taxon>Desulfovibrionales</taxon>
        <taxon>Desulfovibrionaceae</taxon>
        <taxon>Desulfobaculum</taxon>
    </lineage>
</organism>
<dbReference type="HAMAP" id="MF_02066">
    <property type="entry name" value="CpoB"/>
    <property type="match status" value="1"/>
</dbReference>
<evidence type="ECO:0000256" key="3">
    <source>
        <dbReference type="SAM" id="MobiDB-lite"/>
    </source>
</evidence>
<dbReference type="NCBIfam" id="TIGR02795">
    <property type="entry name" value="tol_pal_ybgF"/>
    <property type="match status" value="1"/>
</dbReference>
<sequence length="313" mass="34212">MKRMLALGIMSLTLTACVNPDDIRTLDDRVYAQKVRIDGIEQKVTDLSTPDPQQADTWSQVQSMRLELASLQGEVESLRRALDEQQAATDANRKSVNALSGDMRDVHSAWQQMTSQLGVDVDLAAMRAERQAAEQAAGAPAANATATDGAAAADAANATAEAPANGDMEPATPAAQPEKPAAPAVAANADPAKALYDSGRKFFEERKYAEGQARWEEFVENFPKHELVANALFWQGECYYQLKDYARAVLKYQEVLDGHKKSPKYPTALLKQGLSFMRLGRVKAGRLLLHDVVEKFPKSPEARRATALLKGQQ</sequence>
<dbReference type="Pfam" id="PF13174">
    <property type="entry name" value="TPR_6"/>
    <property type="match status" value="1"/>
</dbReference>
<dbReference type="AlphaFoldDB" id="A0A846QK57"/>
<dbReference type="PROSITE" id="PS51257">
    <property type="entry name" value="PROKAR_LIPOPROTEIN"/>
    <property type="match status" value="1"/>
</dbReference>
<dbReference type="Gene3D" id="1.20.5.340">
    <property type="match status" value="1"/>
</dbReference>
<dbReference type="RefSeq" id="WP_167939959.1">
    <property type="nucleotide sequence ID" value="NZ_JAATJA010000001.1"/>
</dbReference>
<evidence type="ECO:0000256" key="1">
    <source>
        <dbReference type="PROSITE-ProRule" id="PRU00339"/>
    </source>
</evidence>
<dbReference type="InterPro" id="IPR034706">
    <property type="entry name" value="CpoB"/>
</dbReference>
<dbReference type="SUPFAM" id="SSF48452">
    <property type="entry name" value="TPR-like"/>
    <property type="match status" value="1"/>
</dbReference>
<evidence type="ECO:0000313" key="4">
    <source>
        <dbReference type="EMBL" id="NJB66862.1"/>
    </source>
</evidence>
<protein>
    <submittedName>
        <fullName evidence="4">Tol-pal system protein YbgF</fullName>
    </submittedName>
</protein>
<name>A0A846QK57_9BACT</name>
<reference evidence="4 5" key="1">
    <citation type="submission" date="2020-03" db="EMBL/GenBank/DDBJ databases">
        <title>Genomic Encyclopedia of Type Strains, Phase IV (KMG-IV): sequencing the most valuable type-strain genomes for metagenomic binning, comparative biology and taxonomic classification.</title>
        <authorList>
            <person name="Goeker M."/>
        </authorList>
    </citation>
    <scope>NUCLEOTIDE SEQUENCE [LARGE SCALE GENOMIC DNA]</scope>
    <source>
        <strain evidence="4 5">DSM 24233</strain>
    </source>
</reference>
<evidence type="ECO:0000313" key="5">
    <source>
        <dbReference type="Proteomes" id="UP000580856"/>
    </source>
</evidence>
<feature type="coiled-coil region" evidence="2">
    <location>
        <begin position="61"/>
        <end position="88"/>
    </location>
</feature>
<feature type="repeat" description="TPR" evidence="1">
    <location>
        <begin position="229"/>
        <end position="262"/>
    </location>
</feature>
<dbReference type="PROSITE" id="PS50005">
    <property type="entry name" value="TPR"/>
    <property type="match status" value="1"/>
</dbReference>
<gene>
    <name evidence="4" type="ORF">GGQ74_000502</name>
</gene>